<reference evidence="2 3" key="1">
    <citation type="submission" date="2016-12" db="EMBL/GenBank/DDBJ databases">
        <title>Domibacillus antri genome sequencing.</title>
        <authorList>
            <person name="Verma A."/>
            <person name="Krishnamurthi S."/>
        </authorList>
    </citation>
    <scope>NUCLEOTIDE SEQUENCE [LARGE SCALE GENOMIC DNA]</scope>
    <source>
        <strain evidence="2 3">XD80</strain>
    </source>
</reference>
<dbReference type="Pfam" id="PF01348">
    <property type="entry name" value="Intron_maturas2"/>
    <property type="match status" value="1"/>
</dbReference>
<dbReference type="OrthoDB" id="9793236at2"/>
<feature type="domain" description="Reverse transcriptase" evidence="1">
    <location>
        <begin position="69"/>
        <end position="366"/>
    </location>
</feature>
<keyword evidence="2" id="KW-0808">Transferase</keyword>
<dbReference type="PANTHER" id="PTHR34047:SF8">
    <property type="entry name" value="PROTEIN YKFC"/>
    <property type="match status" value="1"/>
</dbReference>
<dbReference type="RefSeq" id="WP_075399472.1">
    <property type="nucleotide sequence ID" value="NZ_MSDU01000046.1"/>
</dbReference>
<dbReference type="Pfam" id="PF21368">
    <property type="entry name" value="AI2M-like_HNH"/>
    <property type="match status" value="1"/>
</dbReference>
<dbReference type="Proteomes" id="UP000185568">
    <property type="component" value="Unassembled WGS sequence"/>
</dbReference>
<comment type="caution">
    <text evidence="2">The sequence shown here is derived from an EMBL/GenBank/DDBJ whole genome shotgun (WGS) entry which is preliminary data.</text>
</comment>
<gene>
    <name evidence="2" type="ORF">BTO30_14740</name>
</gene>
<dbReference type="EMBL" id="MSDU01000046">
    <property type="protein sequence ID" value="OLN21474.1"/>
    <property type="molecule type" value="Genomic_DNA"/>
</dbReference>
<dbReference type="InterPro" id="IPR051083">
    <property type="entry name" value="GrpII_Intron_Splice-Mob/Def"/>
</dbReference>
<dbReference type="InterPro" id="IPR049030">
    <property type="entry name" value="AI2M-like_HNH"/>
</dbReference>
<accession>A0A1Q8Q2B2</accession>
<dbReference type="PROSITE" id="PS50878">
    <property type="entry name" value="RT_POL"/>
    <property type="match status" value="1"/>
</dbReference>
<sequence>MRSPNIVLDNLAKQATRDDYKIRRLYRNLYNAEFYLIAYSKVYSKEGNMTKGVDEITIDGMSLKRIENLIESLKDYSYQPKPSRRVYIPKKNGGKRPLGIPSFEDKLLQEVVRMILESIYEPNFSDRSHGFRPERSCHTALTQVKEQFTGAKWFVEGDIKGFFDNIDHHTLVAILKRKIEDEAFINLIWKFLKAGYMEEWQYHKTYSGTPQGGIISPILSNIYLNELDRFIEKYKALFDKGKARKRLREYRTREMRLSRAKKKYGEKWTELNEEEKETARLHVKSLKNHMMELPYKDPMDDGYKRLQYTRYADDFLIGVIGSKEDCQIIKRDLTNFLESELKIELSQEKTLITHSRERARFLGYDVKISHDNKTAKYTASGHKQRTRTMSCELLMPHEVWRNKLIEYGALKIDSKTKKWKSTHRAHLIQNDDLEILMIYNAEIRGLYNYYQLANNVYKLDSFKHIMEYSMYKTFANKYKSSVKKIIHKFSINGHFGVRYDTISGKRVSYFYKDGFKKKNQVYKSNNIDSIPAERNIIYNRTSLVKRLLAEKCEWCSAENVPLEIHHVRKLKDLKGKKRWEKRMIERNRKTMALCTKCHLDLHNGKLD</sequence>
<dbReference type="GO" id="GO:0006397">
    <property type="term" value="P:mRNA processing"/>
    <property type="evidence" value="ECO:0007669"/>
    <property type="project" value="InterPro"/>
</dbReference>
<keyword evidence="2" id="KW-0548">Nucleotidyltransferase</keyword>
<dbReference type="InterPro" id="IPR043502">
    <property type="entry name" value="DNA/RNA_pol_sf"/>
</dbReference>
<dbReference type="CDD" id="cd01651">
    <property type="entry name" value="RT_G2_intron"/>
    <property type="match status" value="1"/>
</dbReference>
<dbReference type="PANTHER" id="PTHR34047">
    <property type="entry name" value="NUCLEAR INTRON MATURASE 1, MITOCHONDRIAL-RELATED"/>
    <property type="match status" value="1"/>
</dbReference>
<protein>
    <submittedName>
        <fullName evidence="2">Group II intron reverse transcriptase/maturase</fullName>
    </submittedName>
</protein>
<dbReference type="GO" id="GO:0003964">
    <property type="term" value="F:RNA-directed DNA polymerase activity"/>
    <property type="evidence" value="ECO:0007669"/>
    <property type="project" value="UniProtKB-KW"/>
</dbReference>
<dbReference type="Pfam" id="PF00078">
    <property type="entry name" value="RVT_1"/>
    <property type="match status" value="1"/>
</dbReference>
<evidence type="ECO:0000313" key="2">
    <source>
        <dbReference type="EMBL" id="OLN21474.1"/>
    </source>
</evidence>
<name>A0A1Q8Q2B2_9BACI</name>
<evidence type="ECO:0000313" key="3">
    <source>
        <dbReference type="Proteomes" id="UP000185568"/>
    </source>
</evidence>
<dbReference type="STRING" id="1714264.BTO30_14740"/>
<organism evidence="2 3">
    <name type="scientific">Domibacillus antri</name>
    <dbReference type="NCBI Taxonomy" id="1714264"/>
    <lineage>
        <taxon>Bacteria</taxon>
        <taxon>Bacillati</taxon>
        <taxon>Bacillota</taxon>
        <taxon>Bacilli</taxon>
        <taxon>Bacillales</taxon>
        <taxon>Bacillaceae</taxon>
        <taxon>Domibacillus</taxon>
    </lineage>
</organism>
<dbReference type="InterPro" id="IPR024937">
    <property type="entry name" value="Domain_X"/>
</dbReference>
<dbReference type="AlphaFoldDB" id="A0A1Q8Q2B2"/>
<dbReference type="SUPFAM" id="SSF56672">
    <property type="entry name" value="DNA/RNA polymerases"/>
    <property type="match status" value="1"/>
</dbReference>
<keyword evidence="3" id="KW-1185">Reference proteome</keyword>
<evidence type="ECO:0000259" key="1">
    <source>
        <dbReference type="PROSITE" id="PS50878"/>
    </source>
</evidence>
<dbReference type="InterPro" id="IPR000477">
    <property type="entry name" value="RT_dom"/>
</dbReference>
<proteinExistence type="predicted"/>
<keyword evidence="2" id="KW-0695">RNA-directed DNA polymerase</keyword>